<comment type="caution">
    <text evidence="4">The sequence shown here is derived from an EMBL/GenBank/DDBJ whole genome shotgun (WGS) entry which is preliminary data.</text>
</comment>
<proteinExistence type="predicted"/>
<dbReference type="Proteomes" id="UP001595752">
    <property type="component" value="Unassembled WGS sequence"/>
</dbReference>
<dbReference type="EMBL" id="JBHRZT010000007">
    <property type="protein sequence ID" value="MFC3882217.1"/>
    <property type="molecule type" value="Genomic_DNA"/>
</dbReference>
<keyword evidence="1" id="KW-0479">Metal-binding</keyword>
<gene>
    <name evidence="4" type="ORF">ACFOU2_01215</name>
</gene>
<organism evidence="4 5">
    <name type="scientific">Bacillus songklensis</name>
    <dbReference type="NCBI Taxonomy" id="1069116"/>
    <lineage>
        <taxon>Bacteria</taxon>
        <taxon>Bacillati</taxon>
        <taxon>Bacillota</taxon>
        <taxon>Bacilli</taxon>
        <taxon>Bacillales</taxon>
        <taxon>Bacillaceae</taxon>
        <taxon>Bacillus</taxon>
    </lineage>
</organism>
<reference evidence="5" key="1">
    <citation type="journal article" date="2019" name="Int. J. Syst. Evol. Microbiol.">
        <title>The Global Catalogue of Microorganisms (GCM) 10K type strain sequencing project: providing services to taxonomists for standard genome sequencing and annotation.</title>
        <authorList>
            <consortium name="The Broad Institute Genomics Platform"/>
            <consortium name="The Broad Institute Genome Sequencing Center for Infectious Disease"/>
            <person name="Wu L."/>
            <person name="Ma J."/>
        </authorList>
    </citation>
    <scope>NUCLEOTIDE SEQUENCE [LARGE SCALE GENOMIC DNA]</scope>
    <source>
        <strain evidence="5">CCUG 61889</strain>
    </source>
</reference>
<evidence type="ECO:0000259" key="3">
    <source>
        <dbReference type="SMART" id="SM01007"/>
    </source>
</evidence>
<evidence type="ECO:0000313" key="4">
    <source>
        <dbReference type="EMBL" id="MFC3882217.1"/>
    </source>
</evidence>
<feature type="domain" description="Class II aldolase/adducin N-terminal" evidence="3">
    <location>
        <begin position="11"/>
        <end position="186"/>
    </location>
</feature>
<evidence type="ECO:0000256" key="1">
    <source>
        <dbReference type="ARBA" id="ARBA00022723"/>
    </source>
</evidence>
<protein>
    <submittedName>
        <fullName evidence="4">Class II aldolase/adducin family protein</fullName>
    </submittedName>
</protein>
<name>A0ABV8AXD7_9BACI</name>
<evidence type="ECO:0000313" key="5">
    <source>
        <dbReference type="Proteomes" id="UP001595752"/>
    </source>
</evidence>
<dbReference type="InterPro" id="IPR036409">
    <property type="entry name" value="Aldolase_II/adducin_N_sf"/>
</dbReference>
<dbReference type="Gene3D" id="3.40.225.10">
    <property type="entry name" value="Class II aldolase/adducin N-terminal domain"/>
    <property type="match status" value="1"/>
</dbReference>
<dbReference type="SMART" id="SM01007">
    <property type="entry name" value="Aldolase_II"/>
    <property type="match status" value="1"/>
</dbReference>
<dbReference type="Pfam" id="PF00596">
    <property type="entry name" value="Aldolase_II"/>
    <property type="match status" value="1"/>
</dbReference>
<accession>A0ABV8AXD7</accession>
<dbReference type="SUPFAM" id="SSF53639">
    <property type="entry name" value="AraD/HMP-PK domain-like"/>
    <property type="match status" value="1"/>
</dbReference>
<dbReference type="InterPro" id="IPR050197">
    <property type="entry name" value="Aldolase_class_II_sugar_metab"/>
</dbReference>
<evidence type="ECO:0000256" key="2">
    <source>
        <dbReference type="ARBA" id="ARBA00023239"/>
    </source>
</evidence>
<keyword evidence="5" id="KW-1185">Reference proteome</keyword>
<dbReference type="InterPro" id="IPR001303">
    <property type="entry name" value="Aldolase_II/adducin_N"/>
</dbReference>
<keyword evidence="2" id="KW-0456">Lyase</keyword>
<dbReference type="RefSeq" id="WP_377911481.1">
    <property type="nucleotide sequence ID" value="NZ_JBHRZT010000007.1"/>
</dbReference>
<sequence>MKDHSIDALKRQLADAIRMMERIKHIDFNGHFSVRIPRTEFILINSAAASRGSLTEEDIITIDLQGRIIEGDGRPPNEYPLHTQIYKQRKDVQAIAHTHPQWSTLFTIAKIPLRPVIIQGATLGRIPVFPKSRSISDFDVADELAEKLGEHSIVLLKAHGAVIVGDNIMETFVRSVFLEENAYRQYMASQLGYAHSLEEEEIRGMAPFLWQPNNIQKVWDYHHCILHRNPSN</sequence>
<dbReference type="PANTHER" id="PTHR22789:SF0">
    <property type="entry name" value="3-OXO-TETRONATE 4-PHOSPHATE DECARBOXYLASE-RELATED"/>
    <property type="match status" value="1"/>
</dbReference>
<dbReference type="PANTHER" id="PTHR22789">
    <property type="entry name" value="FUCULOSE PHOSPHATE ALDOLASE"/>
    <property type="match status" value="1"/>
</dbReference>